<protein>
    <submittedName>
        <fullName evidence="4">Transcriptional regulator, TetR family</fullName>
    </submittedName>
</protein>
<dbReference type="SUPFAM" id="SSF46689">
    <property type="entry name" value="Homeodomain-like"/>
    <property type="match status" value="1"/>
</dbReference>
<dbReference type="SUPFAM" id="SSF48498">
    <property type="entry name" value="Tetracyclin repressor-like, C-terminal domain"/>
    <property type="match status" value="1"/>
</dbReference>
<evidence type="ECO:0000313" key="4">
    <source>
        <dbReference type="EMBL" id="ENZ83963.1"/>
    </source>
</evidence>
<feature type="domain" description="HTH tetR-type" evidence="3">
    <location>
        <begin position="21"/>
        <end position="81"/>
    </location>
</feature>
<dbReference type="InterPro" id="IPR001647">
    <property type="entry name" value="HTH_TetR"/>
</dbReference>
<name>R0EEU6_CAUVI</name>
<dbReference type="Proteomes" id="UP000013063">
    <property type="component" value="Unassembled WGS sequence"/>
</dbReference>
<reference evidence="4 5" key="1">
    <citation type="journal article" date="2013" name="Genome Announc.">
        <title>Draft Genome Sequence for Caulobacter sp. Strain OR37, a Bacterium Tolerant to Heavy Metals.</title>
        <authorList>
            <person name="Utturkar S.M."/>
            <person name="Bollmann A."/>
            <person name="Brzoska R.M."/>
            <person name="Klingeman D.M."/>
            <person name="Epstein S.E."/>
            <person name="Palumbo A.V."/>
            <person name="Brown S.D."/>
        </authorList>
    </citation>
    <scope>NUCLEOTIDE SEQUENCE [LARGE SCALE GENOMIC DNA]</scope>
    <source>
        <strain evidence="4 5">OR37</strain>
    </source>
</reference>
<comment type="caution">
    <text evidence="4">The sequence shown here is derived from an EMBL/GenBank/DDBJ whole genome shotgun (WGS) entry which is preliminary data.</text>
</comment>
<evidence type="ECO:0000313" key="5">
    <source>
        <dbReference type="Proteomes" id="UP000013063"/>
    </source>
</evidence>
<dbReference type="EMBL" id="APMP01000001">
    <property type="protein sequence ID" value="ENZ83963.1"/>
    <property type="molecule type" value="Genomic_DNA"/>
</dbReference>
<dbReference type="PATRIC" id="fig|1292034.3.peg.469"/>
<dbReference type="Gene3D" id="1.10.357.10">
    <property type="entry name" value="Tetracycline Repressor, domain 2"/>
    <property type="match status" value="1"/>
</dbReference>
<accession>R0EEU6</accession>
<dbReference type="InterPro" id="IPR036271">
    <property type="entry name" value="Tet_transcr_reg_TetR-rel_C_sf"/>
</dbReference>
<sequence>MTASLPTGAEPASANAPYHKGNVPLRMMEAAERILATETVEDITARRLCREVGVTSANFYNHYPSLEFLLLEIAAKGFEERIRMMRRLLKRGLPREEAMVQCAVKTVELGLEKPQLFRIMFGYSKNPKQNPKYVELADRSLATLTQIVYGEDFFRADDIAWSHEHCKRTYAFFSFIYGVAVAISTDMISNPSGTRKDLIRYVEALTRTFIKDMG</sequence>
<dbReference type="AlphaFoldDB" id="R0EEU6"/>
<dbReference type="GO" id="GO:0003677">
    <property type="term" value="F:DNA binding"/>
    <property type="evidence" value="ECO:0007669"/>
    <property type="project" value="UniProtKB-UniRule"/>
</dbReference>
<organism evidence="4 5">
    <name type="scientific">Caulobacter vibrioides OR37</name>
    <dbReference type="NCBI Taxonomy" id="1292034"/>
    <lineage>
        <taxon>Bacteria</taxon>
        <taxon>Pseudomonadati</taxon>
        <taxon>Pseudomonadota</taxon>
        <taxon>Alphaproteobacteria</taxon>
        <taxon>Caulobacterales</taxon>
        <taxon>Caulobacteraceae</taxon>
        <taxon>Caulobacter</taxon>
    </lineage>
</organism>
<dbReference type="eggNOG" id="COG1309">
    <property type="taxonomic scope" value="Bacteria"/>
</dbReference>
<dbReference type="InterPro" id="IPR009057">
    <property type="entry name" value="Homeodomain-like_sf"/>
</dbReference>
<gene>
    <name evidence="4" type="ORF">OR37_00471</name>
</gene>
<evidence type="ECO:0000256" key="2">
    <source>
        <dbReference type="PROSITE-ProRule" id="PRU00335"/>
    </source>
</evidence>
<dbReference type="OrthoDB" id="7056813at2"/>
<evidence type="ECO:0000256" key="1">
    <source>
        <dbReference type="ARBA" id="ARBA00023125"/>
    </source>
</evidence>
<keyword evidence="5" id="KW-1185">Reference proteome</keyword>
<keyword evidence="1 2" id="KW-0238">DNA-binding</keyword>
<dbReference type="RefSeq" id="WP_004615548.1">
    <property type="nucleotide sequence ID" value="NZ_APMP01000001.1"/>
</dbReference>
<feature type="DNA-binding region" description="H-T-H motif" evidence="2">
    <location>
        <begin position="44"/>
        <end position="63"/>
    </location>
</feature>
<proteinExistence type="predicted"/>
<dbReference type="PROSITE" id="PS50977">
    <property type="entry name" value="HTH_TETR_2"/>
    <property type="match status" value="1"/>
</dbReference>
<evidence type="ECO:0000259" key="3">
    <source>
        <dbReference type="PROSITE" id="PS50977"/>
    </source>
</evidence>